<evidence type="ECO:0000313" key="5">
    <source>
        <dbReference type="EMBL" id="KAG9447161.1"/>
    </source>
</evidence>
<dbReference type="InterPro" id="IPR020472">
    <property type="entry name" value="WD40_PAC1"/>
</dbReference>
<dbReference type="Gene3D" id="2.130.10.10">
    <property type="entry name" value="YVTN repeat-like/Quinoprotein amine dehydrogenase"/>
    <property type="match status" value="2"/>
</dbReference>
<dbReference type="InterPro" id="IPR045227">
    <property type="entry name" value="WDR18/Ipi3/RID3"/>
</dbReference>
<sequence length="471" mass="52217">MAEARSKEALVVCSDRNMNAGITIWDLETGEDLCHIPTCASPLHGLVCLKNQFLLASQVQRHRSFGGGAIFTWSLNKPQVLHRSYPLECIGPICSTKDGLFLVGGAPSGNAYIWEISSGKLLKIWRAHGKSLSCFSISGDDSLLISGADDGVVCVWTMISVLDISDSEQCVNLPSFYTWSQHEAPITALLSTSIGLNSFMISSSVDGVCKVWDLTSGRLLQTHSYICGVTAIALDPDEQVLFSGCDDGSIFINQLDIGFEDNPPIILGDHSMVLSGHKGSITALSFSINGSWLISASEDCTVCIWDVRNWQIIRKFDHKKGRITNLVVVPQISLLAEYARRSLPRLHVSVLDKAPNHKDKSDVVSTLHTRRIPEDHIQSSGFRSYTSMVQQILDLEQGRTSEAIQMKVETSVENRLWAMSMTKHMSAMNNHLRSRFLDLMQYQLPAHPDLTIEKRKKQKSSDKEDLRETPA</sequence>
<comment type="caution">
    <text evidence="5">The sequence shown here is derived from an EMBL/GenBank/DDBJ whole genome shotgun (WGS) entry which is preliminary data.</text>
</comment>
<keyword evidence="6" id="KW-1185">Reference proteome</keyword>
<dbReference type="SMART" id="SM00320">
    <property type="entry name" value="WD40"/>
    <property type="match status" value="5"/>
</dbReference>
<dbReference type="PANTHER" id="PTHR18763">
    <property type="entry name" value="WD-REPEAT PROTEIN 18"/>
    <property type="match status" value="1"/>
</dbReference>
<dbReference type="PROSITE" id="PS00678">
    <property type="entry name" value="WD_REPEATS_1"/>
    <property type="match status" value="2"/>
</dbReference>
<reference evidence="5 6" key="1">
    <citation type="submission" date="2021-07" db="EMBL/GenBank/DDBJ databases">
        <title>The Aristolochia fimbriata genome: insights into angiosperm evolution, floral development and chemical biosynthesis.</title>
        <authorList>
            <person name="Jiao Y."/>
        </authorList>
    </citation>
    <scope>NUCLEOTIDE SEQUENCE [LARGE SCALE GENOMIC DNA]</scope>
    <source>
        <strain evidence="5">IBCAS-2021</strain>
        <tissue evidence="5">Leaf</tissue>
    </source>
</reference>
<dbReference type="InterPro" id="IPR036322">
    <property type="entry name" value="WD40_repeat_dom_sf"/>
</dbReference>
<name>A0AAV7EH61_ARIFI</name>
<dbReference type="SUPFAM" id="SSF50978">
    <property type="entry name" value="WD40 repeat-like"/>
    <property type="match status" value="1"/>
</dbReference>
<dbReference type="InterPro" id="IPR015943">
    <property type="entry name" value="WD40/YVTN_repeat-like_dom_sf"/>
</dbReference>
<evidence type="ECO:0000256" key="1">
    <source>
        <dbReference type="ARBA" id="ARBA00022574"/>
    </source>
</evidence>
<dbReference type="EMBL" id="JAINDJ010000005">
    <property type="protein sequence ID" value="KAG9447161.1"/>
    <property type="molecule type" value="Genomic_DNA"/>
</dbReference>
<evidence type="ECO:0000256" key="4">
    <source>
        <dbReference type="SAM" id="MobiDB-lite"/>
    </source>
</evidence>
<feature type="compositionally biased region" description="Basic and acidic residues" evidence="4">
    <location>
        <begin position="459"/>
        <end position="471"/>
    </location>
</feature>
<dbReference type="GO" id="GO:0006261">
    <property type="term" value="P:DNA-templated DNA replication"/>
    <property type="evidence" value="ECO:0007669"/>
    <property type="project" value="TreeGrafter"/>
</dbReference>
<dbReference type="PROSITE" id="PS50294">
    <property type="entry name" value="WD_REPEATS_REGION"/>
    <property type="match status" value="2"/>
</dbReference>
<dbReference type="PROSITE" id="PS50082">
    <property type="entry name" value="WD_REPEATS_2"/>
    <property type="match status" value="3"/>
</dbReference>
<dbReference type="InterPro" id="IPR001680">
    <property type="entry name" value="WD40_rpt"/>
</dbReference>
<keyword evidence="2" id="KW-0677">Repeat</keyword>
<dbReference type="AlphaFoldDB" id="A0AAV7EH61"/>
<dbReference type="Pfam" id="PF00400">
    <property type="entry name" value="WD40"/>
    <property type="match status" value="4"/>
</dbReference>
<proteinExistence type="predicted"/>
<evidence type="ECO:0000256" key="2">
    <source>
        <dbReference type="ARBA" id="ARBA00022737"/>
    </source>
</evidence>
<protein>
    <recommendedName>
        <fullName evidence="7">Protein ROOT INITIATION DEFECTIVE 3-like</fullName>
    </recommendedName>
</protein>
<dbReference type="GO" id="GO:0006364">
    <property type="term" value="P:rRNA processing"/>
    <property type="evidence" value="ECO:0007669"/>
    <property type="project" value="TreeGrafter"/>
</dbReference>
<dbReference type="PANTHER" id="PTHR18763:SF4">
    <property type="entry name" value="PROTEIN ROOT INITIATION DEFECTIVE 3-LIKE"/>
    <property type="match status" value="1"/>
</dbReference>
<keyword evidence="1 3" id="KW-0853">WD repeat</keyword>
<evidence type="ECO:0000256" key="3">
    <source>
        <dbReference type="PROSITE-ProRule" id="PRU00221"/>
    </source>
</evidence>
<dbReference type="PRINTS" id="PR00320">
    <property type="entry name" value="GPROTEINBRPT"/>
</dbReference>
<organism evidence="5 6">
    <name type="scientific">Aristolochia fimbriata</name>
    <name type="common">White veined hardy Dutchman's pipe vine</name>
    <dbReference type="NCBI Taxonomy" id="158543"/>
    <lineage>
        <taxon>Eukaryota</taxon>
        <taxon>Viridiplantae</taxon>
        <taxon>Streptophyta</taxon>
        <taxon>Embryophyta</taxon>
        <taxon>Tracheophyta</taxon>
        <taxon>Spermatophyta</taxon>
        <taxon>Magnoliopsida</taxon>
        <taxon>Magnoliidae</taxon>
        <taxon>Piperales</taxon>
        <taxon>Aristolochiaceae</taxon>
        <taxon>Aristolochia</taxon>
    </lineage>
</organism>
<dbReference type="Proteomes" id="UP000825729">
    <property type="component" value="Unassembled WGS sequence"/>
</dbReference>
<dbReference type="GO" id="GO:0120330">
    <property type="term" value="C:rixosome complex"/>
    <property type="evidence" value="ECO:0007669"/>
    <property type="project" value="TreeGrafter"/>
</dbReference>
<feature type="repeat" description="WD" evidence="3">
    <location>
        <begin position="125"/>
        <end position="158"/>
    </location>
</feature>
<gene>
    <name evidence="5" type="ORF">H6P81_013289</name>
</gene>
<feature type="region of interest" description="Disordered" evidence="4">
    <location>
        <begin position="450"/>
        <end position="471"/>
    </location>
</feature>
<dbReference type="InterPro" id="IPR019775">
    <property type="entry name" value="WD40_repeat_CS"/>
</dbReference>
<evidence type="ECO:0008006" key="7">
    <source>
        <dbReference type="Google" id="ProtNLM"/>
    </source>
</evidence>
<feature type="repeat" description="WD" evidence="3">
    <location>
        <begin position="274"/>
        <end position="315"/>
    </location>
</feature>
<evidence type="ECO:0000313" key="6">
    <source>
        <dbReference type="Proteomes" id="UP000825729"/>
    </source>
</evidence>
<accession>A0AAV7EH61</accession>
<feature type="repeat" description="WD" evidence="3">
    <location>
        <begin position="179"/>
        <end position="222"/>
    </location>
</feature>
<dbReference type="GO" id="GO:0005656">
    <property type="term" value="C:nuclear pre-replicative complex"/>
    <property type="evidence" value="ECO:0007669"/>
    <property type="project" value="TreeGrafter"/>
</dbReference>